<comment type="similarity">
    <text evidence="1">Belongs to the BCP1 family.</text>
</comment>
<dbReference type="EMBL" id="BT080316">
    <property type="protein sequence ID" value="ACO14740.1"/>
    <property type="molecule type" value="mRNA"/>
</dbReference>
<dbReference type="GO" id="GO:0005634">
    <property type="term" value="C:nucleus"/>
    <property type="evidence" value="ECO:0007669"/>
    <property type="project" value="TreeGrafter"/>
</dbReference>
<dbReference type="InterPro" id="IPR025602">
    <property type="entry name" value="BCP1_family"/>
</dbReference>
<reference evidence="3" key="1">
    <citation type="submission" date="2009-03" db="EMBL/GenBank/DDBJ databases">
        <title>Caligus clemensi ESTs and full-length cDNAs.</title>
        <authorList>
            <person name="Yasuike M."/>
            <person name="von Schalburg K."/>
            <person name="Cooper G."/>
            <person name="Leong J."/>
            <person name="Jones S.R.M."/>
            <person name="Koop B.F."/>
        </authorList>
    </citation>
    <scope>NUCLEOTIDE SEQUENCE</scope>
    <source>
        <tissue evidence="3">Whole</tissue>
    </source>
</reference>
<evidence type="ECO:0000256" key="2">
    <source>
        <dbReference type="SAM" id="MobiDB-lite"/>
    </source>
</evidence>
<sequence>MSSSRMPSSYKKAHLALETPENTESSSSSEDEDEILDEEERGELQVEFEARTAEDCDYHGISRLLKQTFKGVEIPLGDLTNYLIAQKIVGSVITQSNGPENEEEDDEFEDLRNEVFGLISLVRLQDPSSKASKTALEYLKSLPIESSPPSLSSLLSGSDPSLKPALLISERIVNIPAQISVPLYETLHKEIKKASIRRQPFEFSHYLLLSKVLVSESEETFINAEEEVFIPECDLVLDLKDKDPTIRQDWSGKAQLIEKRKLLVFRASQFEKIVKRIIEALPISQ</sequence>
<dbReference type="AlphaFoldDB" id="C1C0D7"/>
<accession>C1C0D7</accession>
<evidence type="ECO:0000256" key="1">
    <source>
        <dbReference type="ARBA" id="ARBA00006781"/>
    </source>
</evidence>
<organism evidence="3">
    <name type="scientific">Caligus clemensi</name>
    <name type="common">Sea louse</name>
    <dbReference type="NCBI Taxonomy" id="344056"/>
    <lineage>
        <taxon>Eukaryota</taxon>
        <taxon>Metazoa</taxon>
        <taxon>Ecdysozoa</taxon>
        <taxon>Arthropoda</taxon>
        <taxon>Crustacea</taxon>
        <taxon>Multicrustacea</taxon>
        <taxon>Hexanauplia</taxon>
        <taxon>Copepoda</taxon>
        <taxon>Siphonostomatoida</taxon>
        <taxon>Caligidae</taxon>
        <taxon>Caligus</taxon>
    </lineage>
</organism>
<dbReference type="Pfam" id="PF13862">
    <property type="entry name" value="BCCIP"/>
    <property type="match status" value="1"/>
</dbReference>
<feature type="region of interest" description="Disordered" evidence="2">
    <location>
        <begin position="1"/>
        <end position="41"/>
    </location>
</feature>
<protein>
    <submittedName>
        <fullName evidence="3">BCCIP homolog</fullName>
    </submittedName>
</protein>
<dbReference type="PANTHER" id="PTHR13261:SF0">
    <property type="entry name" value="BRCA2 AND CDKN1A-INTERACTING PROTEIN"/>
    <property type="match status" value="1"/>
</dbReference>
<evidence type="ECO:0000313" key="3">
    <source>
        <dbReference type="EMBL" id="ACO14740.1"/>
    </source>
</evidence>
<proteinExistence type="evidence at transcript level"/>
<gene>
    <name evidence="3" type="primary">BCCIP</name>
</gene>
<dbReference type="PANTHER" id="PTHR13261">
    <property type="entry name" value="BRCA2 AND CDKN1A INTERACTING PROTEIN"/>
    <property type="match status" value="1"/>
</dbReference>
<name>C1C0D7_CALCM</name>
<feature type="compositionally biased region" description="Acidic residues" evidence="2">
    <location>
        <begin position="29"/>
        <end position="41"/>
    </location>
</feature>